<evidence type="ECO:0000313" key="3">
    <source>
        <dbReference type="EMBL" id="AZP19099.1"/>
    </source>
</evidence>
<feature type="domain" description="DUF3291" evidence="2">
    <location>
        <begin position="5"/>
        <end position="163"/>
    </location>
</feature>
<dbReference type="InterPro" id="IPR021708">
    <property type="entry name" value="DUF3291"/>
</dbReference>
<dbReference type="EMBL" id="CP034463">
    <property type="protein sequence ID" value="AZP19099.1"/>
    <property type="molecule type" value="Genomic_DNA"/>
</dbReference>
<evidence type="ECO:0000259" key="2">
    <source>
        <dbReference type="Pfam" id="PF11695"/>
    </source>
</evidence>
<dbReference type="Pfam" id="PF11695">
    <property type="entry name" value="DUF3291"/>
    <property type="match status" value="1"/>
</dbReference>
<reference evidence="3 4" key="1">
    <citation type="submission" date="2018-12" db="EMBL/GenBank/DDBJ databases">
        <authorList>
            <person name="Li K."/>
        </authorList>
    </citation>
    <scope>NUCLEOTIDE SEQUENCE [LARGE SCALE GENOMIC DNA]</scope>
    <source>
        <strain evidence="4">CR22</strain>
    </source>
</reference>
<feature type="region of interest" description="Disordered" evidence="1">
    <location>
        <begin position="160"/>
        <end position="183"/>
    </location>
</feature>
<sequence length="183" mass="20590">MPRIAMTTFAVLKQPYPHLSNDDFNALEPLVFGASETSPGFIARATAIDVVDTKWTNFGRDYGAWGFFDAPAFYTGGRTDDTDTRASTLSLWTDLASVKAYAYGGLHRQALRDRRRWFAQIPHKLYAAWWVGDTEIPTWTEACRRLEHLDTHGPSAHAFDFRQPFDPEGRPVSPSSAPEVTHV</sequence>
<evidence type="ECO:0000313" key="4">
    <source>
        <dbReference type="Proteomes" id="UP000280197"/>
    </source>
</evidence>
<proteinExistence type="predicted"/>
<evidence type="ECO:0000256" key="1">
    <source>
        <dbReference type="SAM" id="MobiDB-lite"/>
    </source>
</evidence>
<protein>
    <submittedName>
        <fullName evidence="3">DUF3291 domain-containing protein</fullName>
    </submittedName>
</protein>
<name>A0A3Q9BX72_9ACTN</name>
<gene>
    <name evidence="3" type="ORF">EJC51_25330</name>
</gene>
<dbReference type="KEGG" id="saqu:EJC51_25330"/>
<feature type="compositionally biased region" description="Polar residues" evidence="1">
    <location>
        <begin position="173"/>
        <end position="183"/>
    </location>
</feature>
<organism evidence="3 4">
    <name type="scientific">Streptomyces aquilus</name>
    <dbReference type="NCBI Taxonomy" id="2548456"/>
    <lineage>
        <taxon>Bacteria</taxon>
        <taxon>Bacillati</taxon>
        <taxon>Actinomycetota</taxon>
        <taxon>Actinomycetes</taxon>
        <taxon>Kitasatosporales</taxon>
        <taxon>Streptomycetaceae</taxon>
        <taxon>Streptomyces</taxon>
    </lineage>
</organism>
<feature type="compositionally biased region" description="Basic and acidic residues" evidence="1">
    <location>
        <begin position="160"/>
        <end position="169"/>
    </location>
</feature>
<dbReference type="AlphaFoldDB" id="A0A3Q9BX72"/>
<dbReference type="Proteomes" id="UP000280197">
    <property type="component" value="Chromosome"/>
</dbReference>
<accession>A0A3Q9BX72</accession>
<keyword evidence="4" id="KW-1185">Reference proteome</keyword>